<dbReference type="NCBIfam" id="TIGR03718">
    <property type="entry name" value="R_switched_Alx"/>
    <property type="match status" value="1"/>
</dbReference>
<feature type="transmembrane region" description="Helical" evidence="7">
    <location>
        <begin position="39"/>
        <end position="60"/>
    </location>
</feature>
<feature type="transmembrane region" description="Helical" evidence="7">
    <location>
        <begin position="286"/>
        <end position="310"/>
    </location>
</feature>
<keyword evidence="3 7" id="KW-0812">Transmembrane</keyword>
<evidence type="ECO:0000256" key="1">
    <source>
        <dbReference type="ARBA" id="ARBA00004141"/>
    </source>
</evidence>
<dbReference type="OrthoDB" id="5242957at2"/>
<feature type="transmembrane region" description="Helical" evidence="7">
    <location>
        <begin position="72"/>
        <end position="91"/>
    </location>
</feature>
<dbReference type="Proteomes" id="UP000240542">
    <property type="component" value="Unassembled WGS sequence"/>
</dbReference>
<dbReference type="Pfam" id="PF03741">
    <property type="entry name" value="TerC"/>
    <property type="match status" value="1"/>
</dbReference>
<evidence type="ECO:0000256" key="3">
    <source>
        <dbReference type="ARBA" id="ARBA00022692"/>
    </source>
</evidence>
<dbReference type="InterPro" id="IPR005496">
    <property type="entry name" value="Integral_membrane_TerC"/>
</dbReference>
<dbReference type="PANTHER" id="PTHR30238">
    <property type="entry name" value="MEMBRANE BOUND PREDICTED REDOX MODULATOR"/>
    <property type="match status" value="1"/>
</dbReference>
<evidence type="ECO:0000313" key="9">
    <source>
        <dbReference type="Proteomes" id="UP000240542"/>
    </source>
</evidence>
<evidence type="ECO:0000256" key="2">
    <source>
        <dbReference type="ARBA" id="ARBA00007511"/>
    </source>
</evidence>
<evidence type="ECO:0000256" key="4">
    <source>
        <dbReference type="ARBA" id="ARBA00022989"/>
    </source>
</evidence>
<reference evidence="8 9" key="1">
    <citation type="submission" date="2018-03" db="EMBL/GenBank/DDBJ databases">
        <title>Genomic Encyclopedia of Archaeal and Bacterial Type Strains, Phase II (KMG-II): from individual species to whole genera.</title>
        <authorList>
            <person name="Goeker M."/>
        </authorList>
    </citation>
    <scope>NUCLEOTIDE SEQUENCE [LARGE SCALE GENOMIC DNA]</scope>
    <source>
        <strain evidence="8 9">DSM 45312</strain>
    </source>
</reference>
<dbReference type="PANTHER" id="PTHR30238:SF0">
    <property type="entry name" value="THYLAKOID MEMBRANE PROTEIN TERC, CHLOROPLASTIC"/>
    <property type="match status" value="1"/>
</dbReference>
<comment type="caution">
    <text evidence="8">The sequence shown here is derived from an EMBL/GenBank/DDBJ whole genome shotgun (WGS) entry which is preliminary data.</text>
</comment>
<gene>
    <name evidence="8" type="ORF">CLV63_10611</name>
</gene>
<evidence type="ECO:0000256" key="7">
    <source>
        <dbReference type="SAM" id="Phobius"/>
    </source>
</evidence>
<evidence type="ECO:0000256" key="5">
    <source>
        <dbReference type="ARBA" id="ARBA00023136"/>
    </source>
</evidence>
<feature type="compositionally biased region" description="Low complexity" evidence="6">
    <location>
        <begin position="338"/>
        <end position="356"/>
    </location>
</feature>
<dbReference type="RefSeq" id="WP_106582726.1">
    <property type="nucleotide sequence ID" value="NZ_PYGA01000006.1"/>
</dbReference>
<feature type="transmembrane region" description="Helical" evidence="7">
    <location>
        <begin position="252"/>
        <end position="274"/>
    </location>
</feature>
<comment type="subcellular location">
    <subcellularLocation>
        <location evidence="1">Membrane</location>
        <topology evidence="1">Multi-pass membrane protein</topology>
    </subcellularLocation>
</comment>
<feature type="transmembrane region" description="Helical" evidence="7">
    <location>
        <begin position="6"/>
        <end position="27"/>
    </location>
</feature>
<evidence type="ECO:0000256" key="6">
    <source>
        <dbReference type="SAM" id="MobiDB-lite"/>
    </source>
</evidence>
<keyword evidence="9" id="KW-1185">Reference proteome</keyword>
<accession>A0A2P8DL65</accession>
<organism evidence="8 9">
    <name type="scientific">Murinocardiopsis flavida</name>
    <dbReference type="NCBI Taxonomy" id="645275"/>
    <lineage>
        <taxon>Bacteria</taxon>
        <taxon>Bacillati</taxon>
        <taxon>Actinomycetota</taxon>
        <taxon>Actinomycetes</taxon>
        <taxon>Streptosporangiales</taxon>
        <taxon>Nocardiopsidaceae</taxon>
        <taxon>Murinocardiopsis</taxon>
    </lineage>
</organism>
<feature type="transmembrane region" description="Helical" evidence="7">
    <location>
        <begin position="190"/>
        <end position="210"/>
    </location>
</feature>
<sequence>MDVQPWVWGVTVVVLVAVIAADFVVVTRRPHEPSNTESAVWVSVYVGLAIVFGIGLWTLAGPGPGLDFFTGWIVEYSMSLDNLFVFILLFGAFSVPRVHRQRALLIGIALSLLFRGVFIALGAAVVERFAAVFFLFGAVLLYTAWTLITGKDGDQEEYHDNAAMRLVRRGLPTTDRYHGARMTVRESGRLLATPMLLVIVALGLTDVMFALDSIPAVFGITDDPYIVFTANAFALMGLRQLYFLLGGLLGRLVYLNTGLALVLAFIGAKLLLHALNATTSLPIPEIPTWLSLVVILVILLVTAIASVIAARRAGSGPGSDSGAGSGAGSDSGSGSGSDSGADSGADSGSGPRAGSDSGSGAGAYRGGPEDASETGGHGDPPASGRA</sequence>
<proteinExistence type="inferred from homology"/>
<feature type="transmembrane region" description="Helical" evidence="7">
    <location>
        <begin position="129"/>
        <end position="148"/>
    </location>
</feature>
<protein>
    <submittedName>
        <fullName evidence="8">Tellurite resistance protein TerC</fullName>
    </submittedName>
</protein>
<comment type="similarity">
    <text evidence="2">Belongs to the TerC family.</text>
</comment>
<feature type="compositionally biased region" description="Gly residues" evidence="6">
    <location>
        <begin position="315"/>
        <end position="337"/>
    </location>
</feature>
<name>A0A2P8DL65_9ACTN</name>
<feature type="transmembrane region" description="Helical" evidence="7">
    <location>
        <begin position="225"/>
        <end position="245"/>
    </location>
</feature>
<dbReference type="GO" id="GO:0016020">
    <property type="term" value="C:membrane"/>
    <property type="evidence" value="ECO:0007669"/>
    <property type="project" value="UniProtKB-SubCell"/>
</dbReference>
<feature type="region of interest" description="Disordered" evidence="6">
    <location>
        <begin position="312"/>
        <end position="386"/>
    </location>
</feature>
<keyword evidence="4 7" id="KW-1133">Transmembrane helix</keyword>
<dbReference type="InterPro" id="IPR022369">
    <property type="entry name" value="Integral_membrane_TerC_rswitch"/>
</dbReference>
<keyword evidence="5 7" id="KW-0472">Membrane</keyword>
<feature type="transmembrane region" description="Helical" evidence="7">
    <location>
        <begin position="103"/>
        <end position="123"/>
    </location>
</feature>
<evidence type="ECO:0000313" key="8">
    <source>
        <dbReference type="EMBL" id="PSK97963.1"/>
    </source>
</evidence>
<dbReference type="EMBL" id="PYGA01000006">
    <property type="protein sequence ID" value="PSK97963.1"/>
    <property type="molecule type" value="Genomic_DNA"/>
</dbReference>
<dbReference type="AlphaFoldDB" id="A0A2P8DL65"/>